<accession>A0A1B1YDZ0</accession>
<dbReference type="Gene3D" id="3.40.50.300">
    <property type="entry name" value="P-loop containing nucleotide triphosphate hydrolases"/>
    <property type="match status" value="1"/>
</dbReference>
<evidence type="ECO:0000313" key="1">
    <source>
        <dbReference type="EMBL" id="ANW98963.1"/>
    </source>
</evidence>
<sequence>MSDIKEILLRHYNTYPKMQIQDMVKLIYQNEFAGGHFIDSEPECRKRLQAEIDEIISSRLGSESPLFEDIGNGLVRLYLHRISEFKISIATINRFFMNTSNSIRGNAESFERKVNIMKKCCEDGLLPFKKDEVEVFVEALKEKGYPPVSHSEEYRKAYNPHYRVIRAEYGTFFDVFLKIDLLLKEKEIVIVAIDGNSGAGKSFLAELLGGIYDCNIFHMDDFFLTPELRTEERLKEPGGNVDYVRFRHEILDNIRKKEVFSYRRYNCSTCEFEAPVRVFRKRLNIVEGSYSLHPYLIDEYDLKIFLHIDEEKQKARIFERNGPEMFERFINEWIPLENRYFCELKIPQKCDLVYEL</sequence>
<organism evidence="1 2">
    <name type="scientific">Thermoclostridium stercorarium subsp. thermolacticum DSM 2910</name>
    <dbReference type="NCBI Taxonomy" id="1121336"/>
    <lineage>
        <taxon>Bacteria</taxon>
        <taxon>Bacillati</taxon>
        <taxon>Bacillota</taxon>
        <taxon>Clostridia</taxon>
        <taxon>Eubacteriales</taxon>
        <taxon>Oscillospiraceae</taxon>
        <taxon>Thermoclostridium</taxon>
    </lineage>
</organism>
<dbReference type="RefSeq" id="WP_015359303.1">
    <property type="nucleotide sequence ID" value="NZ_CP014672.1"/>
</dbReference>
<name>A0A1B1YDZ0_THEST</name>
<protein>
    <recommendedName>
        <fullName evidence="3">Uridine kinase</fullName>
    </recommendedName>
</protein>
<evidence type="ECO:0000313" key="2">
    <source>
        <dbReference type="Proteomes" id="UP000092971"/>
    </source>
</evidence>
<dbReference type="SUPFAM" id="SSF52540">
    <property type="entry name" value="P-loop containing nucleoside triphosphate hydrolases"/>
    <property type="match status" value="1"/>
</dbReference>
<dbReference type="Proteomes" id="UP000092971">
    <property type="component" value="Chromosome"/>
</dbReference>
<evidence type="ECO:0008006" key="3">
    <source>
        <dbReference type="Google" id="ProtNLM"/>
    </source>
</evidence>
<dbReference type="OrthoDB" id="1420794at2"/>
<proteinExistence type="predicted"/>
<gene>
    <name evidence="1" type="ORF">CSTERTH_07960</name>
</gene>
<dbReference type="InterPro" id="IPR027417">
    <property type="entry name" value="P-loop_NTPase"/>
</dbReference>
<dbReference type="AlphaFoldDB" id="A0A1B1YDZ0"/>
<dbReference type="EMBL" id="CP014672">
    <property type="protein sequence ID" value="ANW98963.1"/>
    <property type="molecule type" value="Genomic_DNA"/>
</dbReference>
<reference evidence="1 2" key="1">
    <citation type="submission" date="2016-02" db="EMBL/GenBank/DDBJ databases">
        <title>Comparison of Clostridium stercorarium subspecies using comparative genomics and transcriptomics.</title>
        <authorList>
            <person name="Schellenberg J."/>
            <person name="Thallinger G."/>
            <person name="Levin D.B."/>
            <person name="Zhang X."/>
            <person name="Alvare G."/>
            <person name="Fristensky B."/>
            <person name="Sparling R."/>
        </authorList>
    </citation>
    <scope>NUCLEOTIDE SEQUENCE [LARGE SCALE GENOMIC DNA]</scope>
    <source>
        <strain evidence="1 2">DSM 2910</strain>
    </source>
</reference>